<dbReference type="Pfam" id="PF13933">
    <property type="entry name" value="HRXXH"/>
    <property type="match status" value="1"/>
</dbReference>
<keyword evidence="2" id="KW-0325">Glycoprotein</keyword>
<dbReference type="GO" id="GO:0005576">
    <property type="term" value="C:extracellular region"/>
    <property type="evidence" value="ECO:0007669"/>
    <property type="project" value="TreeGrafter"/>
</dbReference>
<feature type="domain" description="Putative peptidase" evidence="6">
    <location>
        <begin position="21"/>
        <end position="240"/>
    </location>
</feature>
<reference evidence="7 8" key="1">
    <citation type="journal article" date="2016" name="BMC Genomics">
        <title>Comparative genomic and transcriptomic analyses of the Fuzhuan brick tea-fermentation fungus Aspergillus cristatus.</title>
        <authorList>
            <person name="Ge Y."/>
            <person name="Wang Y."/>
            <person name="Liu Y."/>
            <person name="Tan Y."/>
            <person name="Ren X."/>
            <person name="Zhang X."/>
            <person name="Hyde K.D."/>
            <person name="Liu Y."/>
            <person name="Liu Z."/>
        </authorList>
    </citation>
    <scope>NUCLEOTIDE SEQUENCE [LARGE SCALE GENOMIC DNA]</scope>
    <source>
        <strain evidence="7 8">GZAAS20.1005</strain>
    </source>
</reference>
<name>A0A1E3B6L5_ASPCR</name>
<dbReference type="InterPro" id="IPR029482">
    <property type="entry name" value="HRXXH"/>
</dbReference>
<dbReference type="VEuPathDB" id="FungiDB:SI65_07948"/>
<evidence type="ECO:0000256" key="1">
    <source>
        <dbReference type="ARBA" id="ARBA00022729"/>
    </source>
</evidence>
<dbReference type="AlphaFoldDB" id="A0A1E3B6L5"/>
<dbReference type="Gene3D" id="3.40.390.10">
    <property type="entry name" value="Collagenase (Catalytic Domain)"/>
    <property type="match status" value="1"/>
</dbReference>
<feature type="region of interest" description="Disordered" evidence="4">
    <location>
        <begin position="239"/>
        <end position="258"/>
    </location>
</feature>
<evidence type="ECO:0000313" key="8">
    <source>
        <dbReference type="Proteomes" id="UP000094569"/>
    </source>
</evidence>
<feature type="chain" id="PRO_5009123510" description="Putative peptidase domain-containing protein" evidence="5">
    <location>
        <begin position="18"/>
        <end position="396"/>
    </location>
</feature>
<keyword evidence="1 5" id="KW-0732">Signal</keyword>
<organism evidence="7 8">
    <name type="scientific">Aspergillus cristatus</name>
    <name type="common">Chinese Fuzhuan brick tea-fermentation fungus</name>
    <name type="synonym">Eurotium cristatum</name>
    <dbReference type="NCBI Taxonomy" id="573508"/>
    <lineage>
        <taxon>Eukaryota</taxon>
        <taxon>Fungi</taxon>
        <taxon>Dikarya</taxon>
        <taxon>Ascomycota</taxon>
        <taxon>Pezizomycotina</taxon>
        <taxon>Eurotiomycetes</taxon>
        <taxon>Eurotiomycetidae</taxon>
        <taxon>Eurotiales</taxon>
        <taxon>Aspergillaceae</taxon>
        <taxon>Aspergillus</taxon>
        <taxon>Aspergillus subgen. Aspergillus</taxon>
    </lineage>
</organism>
<dbReference type="Proteomes" id="UP000094569">
    <property type="component" value="Unassembled WGS sequence"/>
</dbReference>
<sequence length="396" mass="43936">MASLIPFLLLLSSAVSAIPTPVQNQTTPSPSPWDSSAVTQYPIHSSCNATQRLQIETGLNESIALAAHAKEHILRWGSKSSIYRKYFGNRPSFEPIGIYELLNSGDKGSVLFRCDNPDGKCEIDGYAGHWRDTAAPNETVICNLSYIERRSLTTMCSLGYTVSNSETNTFWAADLLHRLFHMPPIGQNWVDHFADGYDEVIELAASNKSVSTRDSETLQYFALEAYAFDIVVPGVGCPGEQHDHEHEHEHTEDKADGGNLAEKTVIDELIKQFLNLRFDGNPASVATEPDLLFHIRLYVLATRFLVESMRQQCLKSLHRDLSNPSLKKSGRVVVDLLDYTYKHTARAEPGGGSPLRELMIHYVSGVVEKLCRLGASRELLASNGEIGADLVMRLAM</sequence>
<dbReference type="InterPro" id="IPR039124">
    <property type="entry name" value="PRA1-like"/>
</dbReference>
<dbReference type="EMBL" id="JXNT01000011">
    <property type="protein sequence ID" value="ODM16441.1"/>
    <property type="molecule type" value="Genomic_DNA"/>
</dbReference>
<keyword evidence="8" id="KW-1185">Reference proteome</keyword>
<evidence type="ECO:0000313" key="7">
    <source>
        <dbReference type="EMBL" id="ODM16441.1"/>
    </source>
</evidence>
<evidence type="ECO:0000259" key="6">
    <source>
        <dbReference type="Pfam" id="PF13933"/>
    </source>
</evidence>
<dbReference type="PANTHER" id="PTHR39399">
    <property type="entry name" value="PROTEIN ZPS1"/>
    <property type="match status" value="1"/>
</dbReference>
<dbReference type="GO" id="GO:0008237">
    <property type="term" value="F:metallopeptidase activity"/>
    <property type="evidence" value="ECO:0007669"/>
    <property type="project" value="InterPro"/>
</dbReference>
<evidence type="ECO:0000256" key="2">
    <source>
        <dbReference type="ARBA" id="ARBA00023180"/>
    </source>
</evidence>
<gene>
    <name evidence="7" type="ORF">SI65_07948</name>
</gene>
<dbReference type="GO" id="GO:0009986">
    <property type="term" value="C:cell surface"/>
    <property type="evidence" value="ECO:0007669"/>
    <property type="project" value="TreeGrafter"/>
</dbReference>
<feature type="signal peptide" evidence="5">
    <location>
        <begin position="1"/>
        <end position="17"/>
    </location>
</feature>
<dbReference type="CDD" id="cd11307">
    <property type="entry name" value="M35_Asp_f2_like"/>
    <property type="match status" value="1"/>
</dbReference>
<dbReference type="OrthoDB" id="4689212at2759"/>
<comment type="caution">
    <text evidence="7">The sequence shown here is derived from an EMBL/GenBank/DDBJ whole genome shotgun (WGS) entry which is preliminary data.</text>
</comment>
<protein>
    <recommendedName>
        <fullName evidence="6">Putative peptidase domain-containing protein</fullName>
    </recommendedName>
</protein>
<comment type="similarity">
    <text evidence="3">Belongs to the ZPS1 family.</text>
</comment>
<dbReference type="STRING" id="573508.A0A1E3B6L5"/>
<dbReference type="InterPro" id="IPR024079">
    <property type="entry name" value="MetalloPept_cat_dom_sf"/>
</dbReference>
<dbReference type="GO" id="GO:0005178">
    <property type="term" value="F:integrin binding"/>
    <property type="evidence" value="ECO:0007669"/>
    <property type="project" value="TreeGrafter"/>
</dbReference>
<evidence type="ECO:0000256" key="5">
    <source>
        <dbReference type="SAM" id="SignalP"/>
    </source>
</evidence>
<dbReference type="SUPFAM" id="SSF55486">
    <property type="entry name" value="Metalloproteases ('zincins'), catalytic domain"/>
    <property type="match status" value="1"/>
</dbReference>
<evidence type="ECO:0000256" key="4">
    <source>
        <dbReference type="SAM" id="MobiDB-lite"/>
    </source>
</evidence>
<dbReference type="PANTHER" id="PTHR39399:SF1">
    <property type="entry name" value="PROTEIN ZPS1"/>
    <property type="match status" value="1"/>
</dbReference>
<dbReference type="FunFam" id="3.40.390.10:FF:000043">
    <property type="entry name" value="Major allergen Asp F2"/>
    <property type="match status" value="1"/>
</dbReference>
<feature type="compositionally biased region" description="Basic and acidic residues" evidence="4">
    <location>
        <begin position="240"/>
        <end position="256"/>
    </location>
</feature>
<dbReference type="GO" id="GO:0008270">
    <property type="term" value="F:zinc ion binding"/>
    <property type="evidence" value="ECO:0007669"/>
    <property type="project" value="TreeGrafter"/>
</dbReference>
<proteinExistence type="inferred from homology"/>
<evidence type="ECO:0000256" key="3">
    <source>
        <dbReference type="ARBA" id="ARBA00060890"/>
    </source>
</evidence>
<dbReference type="GO" id="GO:0009277">
    <property type="term" value="C:fungal-type cell wall"/>
    <property type="evidence" value="ECO:0007669"/>
    <property type="project" value="TreeGrafter"/>
</dbReference>
<accession>A0A1E3B6L5</accession>